<name>A0A8X6L173_TRICU</name>
<organism evidence="1 2">
    <name type="scientific">Trichonephila clavata</name>
    <name type="common">Joro spider</name>
    <name type="synonym">Nephila clavata</name>
    <dbReference type="NCBI Taxonomy" id="2740835"/>
    <lineage>
        <taxon>Eukaryota</taxon>
        <taxon>Metazoa</taxon>
        <taxon>Ecdysozoa</taxon>
        <taxon>Arthropoda</taxon>
        <taxon>Chelicerata</taxon>
        <taxon>Arachnida</taxon>
        <taxon>Araneae</taxon>
        <taxon>Araneomorphae</taxon>
        <taxon>Entelegynae</taxon>
        <taxon>Araneoidea</taxon>
        <taxon>Nephilidae</taxon>
        <taxon>Trichonephila</taxon>
    </lineage>
</organism>
<protein>
    <recommendedName>
        <fullName evidence="3">Reverse transcriptase</fullName>
    </recommendedName>
</protein>
<dbReference type="AlphaFoldDB" id="A0A8X6L173"/>
<sequence>MTDRLAKQGTSSLPAQTTQHAPFCQVPDKIRIERRGCQRLQRLSLSKNWETFVSRNPLDHNIPRAVRVATFRMRTGHDYLATHLHRINVLPTPECQLCGYGTMNVEHLRTCSALDHSKNYQNLIFKEDHLYWSESHLMAQQTRMGVG</sequence>
<gene>
    <name evidence="1" type="ORF">TNCT_253991</name>
</gene>
<proteinExistence type="predicted"/>
<evidence type="ECO:0000313" key="2">
    <source>
        <dbReference type="Proteomes" id="UP000887116"/>
    </source>
</evidence>
<comment type="caution">
    <text evidence="1">The sequence shown here is derived from an EMBL/GenBank/DDBJ whole genome shotgun (WGS) entry which is preliminary data.</text>
</comment>
<keyword evidence="2" id="KW-1185">Reference proteome</keyword>
<dbReference type="Proteomes" id="UP000887116">
    <property type="component" value="Unassembled WGS sequence"/>
</dbReference>
<dbReference type="EMBL" id="BMAO01003749">
    <property type="protein sequence ID" value="GFQ89913.1"/>
    <property type="molecule type" value="Genomic_DNA"/>
</dbReference>
<evidence type="ECO:0000313" key="1">
    <source>
        <dbReference type="EMBL" id="GFQ89913.1"/>
    </source>
</evidence>
<reference evidence="1" key="1">
    <citation type="submission" date="2020-07" db="EMBL/GenBank/DDBJ databases">
        <title>Multicomponent nature underlies the extraordinary mechanical properties of spider dragline silk.</title>
        <authorList>
            <person name="Kono N."/>
            <person name="Nakamura H."/>
            <person name="Mori M."/>
            <person name="Yoshida Y."/>
            <person name="Ohtoshi R."/>
            <person name="Malay A.D."/>
            <person name="Moran D.A.P."/>
            <person name="Tomita M."/>
            <person name="Numata K."/>
            <person name="Arakawa K."/>
        </authorList>
    </citation>
    <scope>NUCLEOTIDE SEQUENCE</scope>
</reference>
<accession>A0A8X6L173</accession>
<evidence type="ECO:0008006" key="3">
    <source>
        <dbReference type="Google" id="ProtNLM"/>
    </source>
</evidence>